<dbReference type="EMBL" id="LAZR01000017">
    <property type="protein sequence ID" value="KKO06067.1"/>
    <property type="molecule type" value="Genomic_DNA"/>
</dbReference>
<accession>A0A0F9Y2F7</accession>
<proteinExistence type="predicted"/>
<protein>
    <submittedName>
        <fullName evidence="1">Uncharacterized protein</fullName>
    </submittedName>
</protein>
<name>A0A0F9Y2F7_9ZZZZ</name>
<organism evidence="1">
    <name type="scientific">marine sediment metagenome</name>
    <dbReference type="NCBI Taxonomy" id="412755"/>
    <lineage>
        <taxon>unclassified sequences</taxon>
        <taxon>metagenomes</taxon>
        <taxon>ecological metagenomes</taxon>
    </lineage>
</organism>
<dbReference type="AlphaFoldDB" id="A0A0F9Y2F7"/>
<reference evidence="1" key="1">
    <citation type="journal article" date="2015" name="Nature">
        <title>Complex archaea that bridge the gap between prokaryotes and eukaryotes.</title>
        <authorList>
            <person name="Spang A."/>
            <person name="Saw J.H."/>
            <person name="Jorgensen S.L."/>
            <person name="Zaremba-Niedzwiedzka K."/>
            <person name="Martijn J."/>
            <person name="Lind A.E."/>
            <person name="van Eijk R."/>
            <person name="Schleper C."/>
            <person name="Guy L."/>
            <person name="Ettema T.J."/>
        </authorList>
    </citation>
    <scope>NUCLEOTIDE SEQUENCE</scope>
</reference>
<evidence type="ECO:0000313" key="1">
    <source>
        <dbReference type="EMBL" id="KKO06067.1"/>
    </source>
</evidence>
<comment type="caution">
    <text evidence="1">The sequence shown here is derived from an EMBL/GenBank/DDBJ whole genome shotgun (WGS) entry which is preliminary data.</text>
</comment>
<gene>
    <name evidence="1" type="ORF">LCGC14_0070800</name>
</gene>
<sequence>MRKLIKKITMAVLTAIAAIICLNSCGLSKTHYQREYAKVWKEHIKSQAWEESLIANNSYSNVDLYASTGSDVPLAEDDVVVSGFNTTYESLVSKAYFKIITEAEKADAKISADYKLLHDNEAMVKVDKRKVQTITKRYEAHKAMLSGLKSWNIFSEDRSGDLEYFKAENRIEIQKMLSDGESDNQIVNYLIYKLADLYHIEGN</sequence>